<dbReference type="EMBL" id="NBNE01021729">
    <property type="protein sequence ID" value="OWY90850.1"/>
    <property type="molecule type" value="Genomic_DNA"/>
</dbReference>
<evidence type="ECO:0000313" key="2">
    <source>
        <dbReference type="Proteomes" id="UP000198211"/>
    </source>
</evidence>
<dbReference type="OrthoDB" id="114348at2759"/>
<protein>
    <submittedName>
        <fullName evidence="1">Uncharacterized protein</fullName>
    </submittedName>
</protein>
<comment type="caution">
    <text evidence="1">The sequence shown here is derived from an EMBL/GenBank/DDBJ whole genome shotgun (WGS) entry which is preliminary data.</text>
</comment>
<reference evidence="2" key="1">
    <citation type="submission" date="2017-03" db="EMBL/GenBank/DDBJ databases">
        <title>Phytopthora megakarya and P. palmivora, two closely related causual agents of cacao black pod achieved similar genome size and gene model numbers by different mechanisms.</title>
        <authorList>
            <person name="Ali S."/>
            <person name="Shao J."/>
            <person name="Larry D.J."/>
            <person name="Kronmiller B."/>
            <person name="Shen D."/>
            <person name="Strem M.D."/>
            <person name="Melnick R.L."/>
            <person name="Guiltinan M.J."/>
            <person name="Tyler B.M."/>
            <person name="Meinhardt L.W."/>
            <person name="Bailey B.A."/>
        </authorList>
    </citation>
    <scope>NUCLEOTIDE SEQUENCE [LARGE SCALE GENOMIC DNA]</scope>
    <source>
        <strain evidence="2">zdho120</strain>
    </source>
</reference>
<proteinExistence type="predicted"/>
<keyword evidence="2" id="KW-1185">Reference proteome</keyword>
<dbReference type="Proteomes" id="UP000198211">
    <property type="component" value="Unassembled WGS sequence"/>
</dbReference>
<gene>
    <name evidence="1" type="ORF">PHMEG_00040832</name>
</gene>
<dbReference type="AlphaFoldDB" id="A0A225UD63"/>
<sequence length="76" mass="8388">MILDYKISTKAWVYLIPLVQSSINHTAVPSLCNKAPTELLTGLPCPPPLSEFYDASQKELIKVPMTTEAIATHYIA</sequence>
<organism evidence="1 2">
    <name type="scientific">Phytophthora megakarya</name>
    <dbReference type="NCBI Taxonomy" id="4795"/>
    <lineage>
        <taxon>Eukaryota</taxon>
        <taxon>Sar</taxon>
        <taxon>Stramenopiles</taxon>
        <taxon>Oomycota</taxon>
        <taxon>Peronosporomycetes</taxon>
        <taxon>Peronosporales</taxon>
        <taxon>Peronosporaceae</taxon>
        <taxon>Phytophthora</taxon>
    </lineage>
</organism>
<evidence type="ECO:0000313" key="1">
    <source>
        <dbReference type="EMBL" id="OWY90850.1"/>
    </source>
</evidence>
<name>A0A225UD63_9STRA</name>
<accession>A0A225UD63</accession>